<dbReference type="InterPro" id="IPR052350">
    <property type="entry name" value="Metallo-dep_Lactonases"/>
</dbReference>
<proteinExistence type="inferred from homology"/>
<dbReference type="PANTHER" id="PTHR43569:SF2">
    <property type="entry name" value="AMIDOHYDROLASE-RELATED DOMAIN-CONTAINING PROTEIN"/>
    <property type="match status" value="1"/>
</dbReference>
<dbReference type="AlphaFoldDB" id="A0A6A6QMK6"/>
<feature type="domain" description="Amidohydrolase-related" evidence="3">
    <location>
        <begin position="248"/>
        <end position="347"/>
    </location>
</feature>
<evidence type="ECO:0000256" key="1">
    <source>
        <dbReference type="ARBA" id="ARBA00038310"/>
    </source>
</evidence>
<dbReference type="Gene3D" id="3.20.20.140">
    <property type="entry name" value="Metal-dependent hydrolases"/>
    <property type="match status" value="1"/>
</dbReference>
<dbReference type="InterPro" id="IPR032466">
    <property type="entry name" value="Metal_Hydrolase"/>
</dbReference>
<keyword evidence="5" id="KW-1185">Reference proteome</keyword>
<reference evidence="4" key="1">
    <citation type="journal article" date="2020" name="Stud. Mycol.">
        <title>101 Dothideomycetes genomes: a test case for predicting lifestyles and emergence of pathogens.</title>
        <authorList>
            <person name="Haridas S."/>
            <person name="Albert R."/>
            <person name="Binder M."/>
            <person name="Bloem J."/>
            <person name="Labutti K."/>
            <person name="Salamov A."/>
            <person name="Andreopoulos B."/>
            <person name="Baker S."/>
            <person name="Barry K."/>
            <person name="Bills G."/>
            <person name="Bluhm B."/>
            <person name="Cannon C."/>
            <person name="Castanera R."/>
            <person name="Culley D."/>
            <person name="Daum C."/>
            <person name="Ezra D."/>
            <person name="Gonzalez J."/>
            <person name="Henrissat B."/>
            <person name="Kuo A."/>
            <person name="Liang C."/>
            <person name="Lipzen A."/>
            <person name="Lutzoni F."/>
            <person name="Magnuson J."/>
            <person name="Mondo S."/>
            <person name="Nolan M."/>
            <person name="Ohm R."/>
            <person name="Pangilinan J."/>
            <person name="Park H.-J."/>
            <person name="Ramirez L."/>
            <person name="Alfaro M."/>
            <person name="Sun H."/>
            <person name="Tritt A."/>
            <person name="Yoshinaga Y."/>
            <person name="Zwiers L.-H."/>
            <person name="Turgeon B."/>
            <person name="Goodwin S."/>
            <person name="Spatafora J."/>
            <person name="Crous P."/>
            <person name="Grigoriev I."/>
        </authorList>
    </citation>
    <scope>NUCLEOTIDE SEQUENCE</scope>
    <source>
        <strain evidence="4">CBS 269.34</strain>
    </source>
</reference>
<dbReference type="SUPFAM" id="SSF51556">
    <property type="entry name" value="Metallo-dependent hydrolases"/>
    <property type="match status" value="1"/>
</dbReference>
<evidence type="ECO:0000259" key="3">
    <source>
        <dbReference type="Pfam" id="PF04909"/>
    </source>
</evidence>
<name>A0A6A6QMK6_9PEZI</name>
<feature type="region of interest" description="Disordered" evidence="2">
    <location>
        <begin position="25"/>
        <end position="55"/>
    </location>
</feature>
<gene>
    <name evidence="4" type="ORF">BU16DRAFT_551406</name>
</gene>
<dbReference type="Proteomes" id="UP000799750">
    <property type="component" value="Unassembled WGS sequence"/>
</dbReference>
<dbReference type="OrthoDB" id="2135488at2759"/>
<dbReference type="InterPro" id="IPR006680">
    <property type="entry name" value="Amidohydro-rel"/>
</dbReference>
<accession>A0A6A6QMK6</accession>
<evidence type="ECO:0000256" key="2">
    <source>
        <dbReference type="SAM" id="MobiDB-lite"/>
    </source>
</evidence>
<dbReference type="PANTHER" id="PTHR43569">
    <property type="entry name" value="AMIDOHYDROLASE"/>
    <property type="match status" value="1"/>
</dbReference>
<dbReference type="GO" id="GO:0016787">
    <property type="term" value="F:hydrolase activity"/>
    <property type="evidence" value="ECO:0007669"/>
    <property type="project" value="InterPro"/>
</dbReference>
<organism evidence="4 5">
    <name type="scientific">Lophium mytilinum</name>
    <dbReference type="NCBI Taxonomy" id="390894"/>
    <lineage>
        <taxon>Eukaryota</taxon>
        <taxon>Fungi</taxon>
        <taxon>Dikarya</taxon>
        <taxon>Ascomycota</taxon>
        <taxon>Pezizomycotina</taxon>
        <taxon>Dothideomycetes</taxon>
        <taxon>Pleosporomycetidae</taxon>
        <taxon>Mytilinidiales</taxon>
        <taxon>Mytilinidiaceae</taxon>
        <taxon>Lophium</taxon>
    </lineage>
</organism>
<evidence type="ECO:0000313" key="4">
    <source>
        <dbReference type="EMBL" id="KAF2493611.1"/>
    </source>
</evidence>
<evidence type="ECO:0000313" key="5">
    <source>
        <dbReference type="Proteomes" id="UP000799750"/>
    </source>
</evidence>
<comment type="similarity">
    <text evidence="1">Belongs to the metallo-dependent hydrolases superfamily.</text>
</comment>
<dbReference type="Pfam" id="PF04909">
    <property type="entry name" value="Amidohydro_2"/>
    <property type="match status" value="1"/>
</dbReference>
<sequence length="399" mass="44019">MASTMLLDTHIHLWPTSACNASSHTWMAPPDPQTPHPLATRHGISDYNAATSSSPTQPSAFIYVETDRALPTPSPPIESSAAAFSIRRALEKWAAEPLEELRFLRRIIEGKPQGEGDGFQAGDGDKMAGIVAFAPLHLTPRMFDIYLLLAKEVAGPETWSRVVGFRYLLQGMRDQREFSKFVWEESWLSNLVGLGKVGTGPGNRGWTFDVGVDMRSGGVWQLEKAAEMVERVRKIEAADVGNGGRGSVRFVLNHLCKPDLTLTDPASDPEAQRWCAAISRLARQPDTYMKLSGAFSEFGTTTPSPVEVIAERLRWWVRHVFGVFGPEQIMFGSDWPVCNVNGPKGDASGDAKGKTKGVESWGVWVEVVEKLMDELEVDALGRERVWWGTGCEVYGVETN</sequence>
<protein>
    <recommendedName>
        <fullName evidence="3">Amidohydrolase-related domain-containing protein</fullName>
    </recommendedName>
</protein>
<dbReference type="EMBL" id="MU004192">
    <property type="protein sequence ID" value="KAF2493611.1"/>
    <property type="molecule type" value="Genomic_DNA"/>
</dbReference>